<keyword evidence="3" id="KW-1185">Reference proteome</keyword>
<dbReference type="EMBL" id="VVIW01000003">
    <property type="protein sequence ID" value="NHZ39933.1"/>
    <property type="molecule type" value="Genomic_DNA"/>
</dbReference>
<sequence length="309" mass="34074">MKDVFSTFLSWISTLLFLLLGFFYYSTTYSVLVFFVTLLAVLVCAPPSRRFFTARTGVTLSGGAMALATFVLFIAQGWIGIAQNFEVAEGEHVQREQDKVQALESARAREWARFLEAKPGLLAKATAMRDQGKLAEALALIAQANARMKDRDLDELRTSILIIQTEAGLKDEAALPLRQRLALYTRLAALDPANARFAAKVAALDAQLKESSAREQAETERFSQAHGREAMLARQFDKRSGAHRKLQAEIKRTMLNPASYQHVETTNLDTGSGMSVWTTFRGKSAAGEMVENSLSATVDDSGNVLTIEE</sequence>
<evidence type="ECO:0000256" key="1">
    <source>
        <dbReference type="SAM" id="Phobius"/>
    </source>
</evidence>
<feature type="transmembrane region" description="Helical" evidence="1">
    <location>
        <begin position="31"/>
        <end position="48"/>
    </location>
</feature>
<gene>
    <name evidence="2" type="ORF">F1609_07140</name>
</gene>
<evidence type="ECO:0000313" key="2">
    <source>
        <dbReference type="EMBL" id="NHZ39933.1"/>
    </source>
</evidence>
<dbReference type="RefSeq" id="WP_167075798.1">
    <property type="nucleotide sequence ID" value="NZ_VVIW01000003.1"/>
</dbReference>
<keyword evidence="1" id="KW-0812">Transmembrane</keyword>
<name>A0ABX0M4F6_9BURK</name>
<reference evidence="2 3" key="1">
    <citation type="submission" date="2019-09" db="EMBL/GenBank/DDBJ databases">
        <title>Taxonomy of Antarctic Massilia spp.: description of Massilia rubra sp. nov., Massilia aquatica sp. nov., Massilia mucilaginosa sp. nov., Massilia frigida sp. nov. isolated from streams, lakes and regoliths.</title>
        <authorList>
            <person name="Holochova P."/>
            <person name="Sedlacek I."/>
            <person name="Kralova S."/>
            <person name="Maslanova I."/>
            <person name="Busse H.-J."/>
            <person name="Stankova E."/>
            <person name="Vrbovska V."/>
            <person name="Kovarovic V."/>
            <person name="Bartak M."/>
            <person name="Svec P."/>
            <person name="Pantucek R."/>
        </authorList>
    </citation>
    <scope>NUCLEOTIDE SEQUENCE [LARGE SCALE GENOMIC DNA]</scope>
    <source>
        <strain evidence="2 3">CCM 8693</strain>
    </source>
</reference>
<comment type="caution">
    <text evidence="2">The sequence shown here is derived from an EMBL/GenBank/DDBJ whole genome shotgun (WGS) entry which is preliminary data.</text>
</comment>
<dbReference type="Proteomes" id="UP000819052">
    <property type="component" value="Unassembled WGS sequence"/>
</dbReference>
<keyword evidence="1" id="KW-1133">Transmembrane helix</keyword>
<protein>
    <submittedName>
        <fullName evidence="2">Uncharacterized protein</fullName>
    </submittedName>
</protein>
<evidence type="ECO:0000313" key="3">
    <source>
        <dbReference type="Proteomes" id="UP000819052"/>
    </source>
</evidence>
<feature type="transmembrane region" description="Helical" evidence="1">
    <location>
        <begin position="7"/>
        <end position="25"/>
    </location>
</feature>
<feature type="transmembrane region" description="Helical" evidence="1">
    <location>
        <begin position="60"/>
        <end position="79"/>
    </location>
</feature>
<organism evidence="2 3">
    <name type="scientific">Massilia aquatica</name>
    <dbReference type="NCBI Taxonomy" id="2609000"/>
    <lineage>
        <taxon>Bacteria</taxon>
        <taxon>Pseudomonadati</taxon>
        <taxon>Pseudomonadota</taxon>
        <taxon>Betaproteobacteria</taxon>
        <taxon>Burkholderiales</taxon>
        <taxon>Oxalobacteraceae</taxon>
        <taxon>Telluria group</taxon>
        <taxon>Massilia</taxon>
    </lineage>
</organism>
<proteinExistence type="predicted"/>
<accession>A0ABX0M4F6</accession>
<keyword evidence="1" id="KW-0472">Membrane</keyword>